<feature type="transmembrane region" description="Helical" evidence="5">
    <location>
        <begin position="369"/>
        <end position="388"/>
    </location>
</feature>
<feature type="transmembrane region" description="Helical" evidence="5">
    <location>
        <begin position="206"/>
        <end position="228"/>
    </location>
</feature>
<dbReference type="AlphaFoldDB" id="A0AAV1ILX8"/>
<dbReference type="PANTHER" id="PTHR11814">
    <property type="entry name" value="SULFATE TRANSPORTER"/>
    <property type="match status" value="1"/>
</dbReference>
<dbReference type="NCBIfam" id="TIGR00815">
    <property type="entry name" value="sulP"/>
    <property type="match status" value="1"/>
</dbReference>
<dbReference type="PROSITE" id="PS50801">
    <property type="entry name" value="STAS"/>
    <property type="match status" value="1"/>
</dbReference>
<evidence type="ECO:0000256" key="1">
    <source>
        <dbReference type="ARBA" id="ARBA00004141"/>
    </source>
</evidence>
<feature type="transmembrane region" description="Helical" evidence="5">
    <location>
        <begin position="97"/>
        <end position="122"/>
    </location>
</feature>
<feature type="transmembrane region" description="Helical" evidence="5">
    <location>
        <begin position="248"/>
        <end position="266"/>
    </location>
</feature>
<dbReference type="Proteomes" id="UP001314263">
    <property type="component" value="Unassembled WGS sequence"/>
</dbReference>
<reference evidence="7 8" key="1">
    <citation type="submission" date="2023-10" db="EMBL/GenBank/DDBJ databases">
        <authorList>
            <person name="Maclean D."/>
            <person name="Macfadyen A."/>
        </authorList>
    </citation>
    <scope>NUCLEOTIDE SEQUENCE [LARGE SCALE GENOMIC DNA]</scope>
</reference>
<feature type="domain" description="STAS" evidence="6">
    <location>
        <begin position="530"/>
        <end position="636"/>
    </location>
</feature>
<keyword evidence="4 5" id="KW-0472">Membrane</keyword>
<gene>
    <name evidence="7" type="ORF">CVIRNUC_010462</name>
</gene>
<name>A0AAV1ILX8_9CHLO</name>
<accession>A0AAV1ILX8</accession>
<keyword evidence="3 5" id="KW-1133">Transmembrane helix</keyword>
<evidence type="ECO:0000259" key="6">
    <source>
        <dbReference type="PROSITE" id="PS50801"/>
    </source>
</evidence>
<dbReference type="GO" id="GO:0055085">
    <property type="term" value="P:transmembrane transport"/>
    <property type="evidence" value="ECO:0007669"/>
    <property type="project" value="InterPro"/>
</dbReference>
<comment type="subcellular location">
    <subcellularLocation>
        <location evidence="1">Membrane</location>
        <topology evidence="1">Multi-pass membrane protein</topology>
    </subcellularLocation>
</comment>
<dbReference type="Pfam" id="PF00916">
    <property type="entry name" value="Sulfate_transp"/>
    <property type="match status" value="1"/>
</dbReference>
<keyword evidence="2 5" id="KW-0812">Transmembrane</keyword>
<keyword evidence="8" id="KW-1185">Reference proteome</keyword>
<evidence type="ECO:0000313" key="8">
    <source>
        <dbReference type="Proteomes" id="UP001314263"/>
    </source>
</evidence>
<evidence type="ECO:0000256" key="3">
    <source>
        <dbReference type="ARBA" id="ARBA00022989"/>
    </source>
</evidence>
<sequence>MIRSGGQTVSLGFYPEKRDSQHTLPEEHASISVQKIDVPDKKNLLQFARFQPSWRAVESLFPFIEWIKTYNVRECLPADLISGLTVGVMAVPQSVSFAAMAGVPAAFGLYTAFVPVLAYVLMGSSRHLALGPVALVSLLLNDGLTKAIPGSDINENPNLPEDPELQARFNRAAVQVSILVAILYLVLGTLRLGFLCNMLSKPIISAFLTSGAIIISTSQVKYILGYNIPHVDRIQDLLYNLVANAHLFKWREFVMGVAWIVLLLLIKNAPRWNKKLKTVGALGPITVAIVSITLTWAGHLRSRSGIKAVGHIDPGLPPFTVGWWLPLGDNWPRLLITAGLIGAVSLLEAISIAKALAEVNGDHVNADQELLGLGVSNLAGAAFCAYPSTGSFARSAVQSTSGAKTGLAGLVNAALIGVVLLCLTPVFRHMPLNALAAIVITGVIGLLDFPRVLFLLKVSKMDCVVWLATFFGCLCISIDVGLAMGLSLGLVFLFVRTAFPKFASLQQLPGSVAYRDAELYNLQGEGTGSNVVVMRIQGPLCFANAARTKERILGLKDGGEEGLIRHLVLDGAAMDFMDATGLEVLQAVLLKPPAGLRVVLADPSHDLLDLLKRGGVLQHLGPDQLFVRVHDAVRHCEDAEAGLAGAVNGFSHQQNGSSGAHIEEAKELLLPRSSIDCV</sequence>
<dbReference type="GO" id="GO:0016020">
    <property type="term" value="C:membrane"/>
    <property type="evidence" value="ECO:0007669"/>
    <property type="project" value="UniProtKB-SubCell"/>
</dbReference>
<evidence type="ECO:0000313" key="7">
    <source>
        <dbReference type="EMBL" id="CAK0787245.1"/>
    </source>
</evidence>
<dbReference type="InterPro" id="IPR036513">
    <property type="entry name" value="STAS_dom_sf"/>
</dbReference>
<evidence type="ECO:0000256" key="4">
    <source>
        <dbReference type="ARBA" id="ARBA00023136"/>
    </source>
</evidence>
<dbReference type="EMBL" id="CAUYUE010000016">
    <property type="protein sequence ID" value="CAK0787245.1"/>
    <property type="molecule type" value="Genomic_DNA"/>
</dbReference>
<feature type="transmembrane region" description="Helical" evidence="5">
    <location>
        <begin position="408"/>
        <end position="427"/>
    </location>
</feature>
<evidence type="ECO:0000256" key="2">
    <source>
        <dbReference type="ARBA" id="ARBA00022692"/>
    </source>
</evidence>
<organism evidence="7 8">
    <name type="scientific">Coccomyxa viridis</name>
    <dbReference type="NCBI Taxonomy" id="1274662"/>
    <lineage>
        <taxon>Eukaryota</taxon>
        <taxon>Viridiplantae</taxon>
        <taxon>Chlorophyta</taxon>
        <taxon>core chlorophytes</taxon>
        <taxon>Trebouxiophyceae</taxon>
        <taxon>Trebouxiophyceae incertae sedis</taxon>
        <taxon>Coccomyxaceae</taxon>
        <taxon>Coccomyxa</taxon>
    </lineage>
</organism>
<feature type="transmembrane region" description="Helical" evidence="5">
    <location>
        <begin position="172"/>
        <end position="194"/>
    </location>
</feature>
<dbReference type="InterPro" id="IPR001902">
    <property type="entry name" value="SLC26A/SulP_fam"/>
</dbReference>
<dbReference type="CDD" id="cd07042">
    <property type="entry name" value="STAS_SulP_like_sulfate_transporter"/>
    <property type="match status" value="1"/>
</dbReference>
<dbReference type="InterPro" id="IPR011547">
    <property type="entry name" value="SLC26A/SulP_dom"/>
</dbReference>
<feature type="transmembrane region" description="Helical" evidence="5">
    <location>
        <begin position="434"/>
        <end position="454"/>
    </location>
</feature>
<feature type="transmembrane region" description="Helical" evidence="5">
    <location>
        <begin position="334"/>
        <end position="357"/>
    </location>
</feature>
<feature type="transmembrane region" description="Helical" evidence="5">
    <location>
        <begin position="466"/>
        <end position="495"/>
    </location>
</feature>
<feature type="transmembrane region" description="Helical" evidence="5">
    <location>
        <begin position="278"/>
        <end position="297"/>
    </location>
</feature>
<comment type="caution">
    <text evidence="7">The sequence shown here is derived from an EMBL/GenBank/DDBJ whole genome shotgun (WGS) entry which is preliminary data.</text>
</comment>
<dbReference type="Gene3D" id="3.30.750.24">
    <property type="entry name" value="STAS domain"/>
    <property type="match status" value="1"/>
</dbReference>
<dbReference type="InterPro" id="IPR002645">
    <property type="entry name" value="STAS_dom"/>
</dbReference>
<proteinExistence type="predicted"/>
<dbReference type="SUPFAM" id="SSF52091">
    <property type="entry name" value="SpoIIaa-like"/>
    <property type="match status" value="1"/>
</dbReference>
<dbReference type="Pfam" id="PF01740">
    <property type="entry name" value="STAS"/>
    <property type="match status" value="1"/>
</dbReference>
<evidence type="ECO:0000256" key="5">
    <source>
        <dbReference type="SAM" id="Phobius"/>
    </source>
</evidence>
<protein>
    <recommendedName>
        <fullName evidence="6">STAS domain-containing protein</fullName>
    </recommendedName>
</protein>